<dbReference type="InterPro" id="IPR010982">
    <property type="entry name" value="Lambda_DNA-bd_dom_sf"/>
</dbReference>
<dbReference type="CDD" id="cd00093">
    <property type="entry name" value="HTH_XRE"/>
    <property type="match status" value="1"/>
</dbReference>
<dbReference type="SUPFAM" id="SSF47413">
    <property type="entry name" value="lambda repressor-like DNA-binding domains"/>
    <property type="match status" value="1"/>
</dbReference>
<sequence>MTDLTVDEIKKIGEVLKNLRKAKNKTTRETAEQLLFSQGHISGIENGKRGVPSVEFLTKYIHSLTFGLEEFNYYAQKIEEASKGKYKLTLDKKDTHTLFDNNKISLNQSVNVFFQRNKLNELETRFFEVPINDLNYQLHDIDNTKAYKGLGLTDLDRKNIDILINNYLIQKLEIQKENINMNQEKNLMDHDTSEKLRYKLNKLIERLNSTKKYEY</sequence>
<evidence type="ECO:0000313" key="3">
    <source>
        <dbReference type="Proteomes" id="UP000297459"/>
    </source>
</evidence>
<comment type="caution">
    <text evidence="2">The sequence shown here is derived from an EMBL/GenBank/DDBJ whole genome shotgun (WGS) entry which is preliminary data.</text>
</comment>
<feature type="domain" description="HTH cro/C1-type" evidence="1">
    <location>
        <begin position="16"/>
        <end position="71"/>
    </location>
</feature>
<gene>
    <name evidence="2" type="ORF">E2558_00975</name>
</gene>
<dbReference type="Pfam" id="PF12844">
    <property type="entry name" value="HTH_19"/>
    <property type="match status" value="1"/>
</dbReference>
<dbReference type="InterPro" id="IPR001387">
    <property type="entry name" value="Cro/C1-type_HTH"/>
</dbReference>
<dbReference type="EMBL" id="SRPJ01000001">
    <property type="protein sequence ID" value="TGN28231.1"/>
    <property type="molecule type" value="Genomic_DNA"/>
</dbReference>
<dbReference type="Proteomes" id="UP000297459">
    <property type="component" value="Unassembled WGS sequence"/>
</dbReference>
<evidence type="ECO:0000313" key="2">
    <source>
        <dbReference type="EMBL" id="TGN28231.1"/>
    </source>
</evidence>
<dbReference type="RefSeq" id="WP_126565138.1">
    <property type="nucleotide sequence ID" value="NZ_BMCY01000001.1"/>
</dbReference>
<dbReference type="SMART" id="SM00530">
    <property type="entry name" value="HTH_XRE"/>
    <property type="match status" value="1"/>
</dbReference>
<dbReference type="Gene3D" id="1.10.260.40">
    <property type="entry name" value="lambda repressor-like DNA-binding domains"/>
    <property type="match status" value="1"/>
</dbReference>
<keyword evidence="3" id="KW-1185">Reference proteome</keyword>
<organism evidence="2 3">
    <name type="scientific">Staphylococcus pragensis</name>
    <dbReference type="NCBI Taxonomy" id="1611836"/>
    <lineage>
        <taxon>Bacteria</taxon>
        <taxon>Bacillati</taxon>
        <taxon>Bacillota</taxon>
        <taxon>Bacilli</taxon>
        <taxon>Bacillales</taxon>
        <taxon>Staphylococcaceae</taxon>
        <taxon>Staphylococcus</taxon>
    </lineage>
</organism>
<evidence type="ECO:0000259" key="1">
    <source>
        <dbReference type="PROSITE" id="PS50943"/>
    </source>
</evidence>
<reference evidence="2 3" key="1">
    <citation type="submission" date="2019-04" db="EMBL/GenBank/DDBJ databases">
        <title>Genomic characterization of Staphylococcus petrasii strains.</title>
        <authorList>
            <person name="Vrbovska V."/>
            <person name="Kovarovic V."/>
            <person name="Maslanova I."/>
            <person name="Indrakova A."/>
            <person name="Petras P."/>
            <person name="Sedo O."/>
            <person name="Svec P."/>
            <person name="Fisarova L."/>
            <person name="Sedlacek I."/>
            <person name="Doskar J."/>
            <person name="Pantucek R."/>
        </authorList>
    </citation>
    <scope>NUCLEOTIDE SEQUENCE [LARGE SCALE GENOMIC DNA]</scope>
    <source>
        <strain evidence="2 3">CCM 8529</strain>
    </source>
</reference>
<proteinExistence type="predicted"/>
<dbReference type="PROSITE" id="PS50943">
    <property type="entry name" value="HTH_CROC1"/>
    <property type="match status" value="1"/>
</dbReference>
<protein>
    <submittedName>
        <fullName evidence="2">XRE family transcriptional regulator</fullName>
    </submittedName>
</protein>
<name>A0A4Z1C7I0_9STAP</name>
<dbReference type="GO" id="GO:0003677">
    <property type="term" value="F:DNA binding"/>
    <property type="evidence" value="ECO:0007669"/>
    <property type="project" value="InterPro"/>
</dbReference>
<accession>A0A4Z1C7I0</accession>
<dbReference type="AlphaFoldDB" id="A0A4Z1C7I0"/>